<dbReference type="SUPFAM" id="SSF74653">
    <property type="entry name" value="TolA/TonB C-terminal domain"/>
    <property type="match status" value="1"/>
</dbReference>
<sequence length="91" mass="9296">MPKLTFRPGFAGRRVEGWAVIGYDIAPWGKTGNVRVLAAEPAAAFGDRAREIATGARQAPSAAGRSGCVDMVHFIMPSPGGAAPDGGADAD</sequence>
<proteinExistence type="predicted"/>
<dbReference type="RefSeq" id="WP_346248000.1">
    <property type="nucleotide sequence ID" value="NZ_JBDIZK010000011.1"/>
</dbReference>
<dbReference type="Gene3D" id="3.30.2420.10">
    <property type="entry name" value="TonB"/>
    <property type="match status" value="1"/>
</dbReference>
<evidence type="ECO:0008006" key="3">
    <source>
        <dbReference type="Google" id="ProtNLM"/>
    </source>
</evidence>
<keyword evidence="2" id="KW-1185">Reference proteome</keyword>
<comment type="caution">
    <text evidence="1">The sequence shown here is derived from an EMBL/GenBank/DDBJ whole genome shotgun (WGS) entry which is preliminary data.</text>
</comment>
<reference evidence="1 2" key="1">
    <citation type="submission" date="2024-05" db="EMBL/GenBank/DDBJ databases">
        <title>Sphingomonas sp. HF-S3 16S ribosomal RNA gene Genome sequencing and assembly.</title>
        <authorList>
            <person name="Lee H."/>
        </authorList>
    </citation>
    <scope>NUCLEOTIDE SEQUENCE [LARGE SCALE GENOMIC DNA]</scope>
    <source>
        <strain evidence="1 2">HF-S3</strain>
    </source>
</reference>
<accession>A0ABV0BDW2</accession>
<dbReference type="Proteomes" id="UP001427805">
    <property type="component" value="Unassembled WGS sequence"/>
</dbReference>
<organism evidence="1 2">
    <name type="scientific">Sphingomonas rustica</name>
    <dbReference type="NCBI Taxonomy" id="3103142"/>
    <lineage>
        <taxon>Bacteria</taxon>
        <taxon>Pseudomonadati</taxon>
        <taxon>Pseudomonadota</taxon>
        <taxon>Alphaproteobacteria</taxon>
        <taxon>Sphingomonadales</taxon>
        <taxon>Sphingomonadaceae</taxon>
        <taxon>Sphingomonas</taxon>
    </lineage>
</organism>
<gene>
    <name evidence="1" type="ORF">TPR58_17405</name>
</gene>
<name>A0ABV0BDW2_9SPHN</name>
<dbReference type="EMBL" id="JBDIZK010000011">
    <property type="protein sequence ID" value="MEN3748956.1"/>
    <property type="molecule type" value="Genomic_DNA"/>
</dbReference>
<evidence type="ECO:0000313" key="2">
    <source>
        <dbReference type="Proteomes" id="UP001427805"/>
    </source>
</evidence>
<protein>
    <recommendedName>
        <fullName evidence="3">TonB C-terminal domain-containing protein</fullName>
    </recommendedName>
</protein>
<evidence type="ECO:0000313" key="1">
    <source>
        <dbReference type="EMBL" id="MEN3748956.1"/>
    </source>
</evidence>